<name>A0AAX6BFX5_PRIMG</name>
<evidence type="ECO:0000313" key="1">
    <source>
        <dbReference type="EMBL" id="GMG72653.1"/>
    </source>
</evidence>
<gene>
    <name evidence="1" type="ORF">ShirakiTB12_11210</name>
</gene>
<sequence length="50" mass="6130">MKTFDTLPKTVKKTVRYIKQDASYDQLLVLKRYLMEAIDKKEQEFYKRNN</sequence>
<dbReference type="AlphaFoldDB" id="A0AAX6BFX5"/>
<accession>A0AAX6BFX5</accession>
<comment type="caution">
    <text evidence="1">The sequence shown here is derived from an EMBL/GenBank/DDBJ whole genome shotgun (WGS) entry which is preliminary data.</text>
</comment>
<dbReference type="EMBL" id="BSYK01000001">
    <property type="protein sequence ID" value="GMG72653.1"/>
    <property type="molecule type" value="Genomic_DNA"/>
</dbReference>
<proteinExistence type="predicted"/>
<reference evidence="1" key="1">
    <citation type="journal article" date="2024" name="Appl Microbiol">
        <title>Effect of kuratsuki Bacillus and Priestia on Taste of Sake.</title>
        <authorList>
            <person name="Kobayashi K."/>
            <person name="Nishida H."/>
        </authorList>
    </citation>
    <scope>NUCLEOTIDE SEQUENCE</scope>
    <source>
        <strain evidence="1">B-12</strain>
    </source>
</reference>
<organism evidence="1 2">
    <name type="scientific">Priestia megaterium</name>
    <name type="common">Bacillus megaterium</name>
    <dbReference type="NCBI Taxonomy" id="1404"/>
    <lineage>
        <taxon>Bacteria</taxon>
        <taxon>Bacillati</taxon>
        <taxon>Bacillota</taxon>
        <taxon>Bacilli</taxon>
        <taxon>Bacillales</taxon>
        <taxon>Bacillaceae</taxon>
        <taxon>Priestia</taxon>
    </lineage>
</organism>
<protein>
    <submittedName>
        <fullName evidence="1">Uncharacterized protein</fullName>
    </submittedName>
</protein>
<dbReference type="Proteomes" id="UP001165240">
    <property type="component" value="Unassembled WGS sequence"/>
</dbReference>
<evidence type="ECO:0000313" key="2">
    <source>
        <dbReference type="Proteomes" id="UP001165240"/>
    </source>
</evidence>
<dbReference type="RefSeq" id="WP_165635607.1">
    <property type="nucleotide sequence ID" value="NZ_BSYK01000001.1"/>
</dbReference>